<reference evidence="8" key="1">
    <citation type="submission" date="2020-07" db="EMBL/GenBank/DDBJ databases">
        <title>Huge and variable diversity of episymbiotic CPR bacteria and DPANN archaea in groundwater ecosystems.</title>
        <authorList>
            <person name="He C.Y."/>
            <person name="Keren R."/>
            <person name="Whittaker M."/>
            <person name="Farag I.F."/>
            <person name="Doudna J."/>
            <person name="Cate J.H.D."/>
            <person name="Banfield J.F."/>
        </authorList>
    </citation>
    <scope>NUCLEOTIDE SEQUENCE</scope>
    <source>
        <strain evidence="8">NC_groundwater_717_Ag_S-0.2um_59_8</strain>
    </source>
</reference>
<proteinExistence type="predicted"/>
<gene>
    <name evidence="8" type="ORF">HYY65_12520</name>
</gene>
<keyword evidence="1" id="KW-0813">Transport</keyword>
<feature type="compositionally biased region" description="Basic and acidic residues" evidence="6">
    <location>
        <begin position="199"/>
        <end position="214"/>
    </location>
</feature>
<keyword evidence="3" id="KW-0479">Metal-binding</keyword>
<dbReference type="SUPFAM" id="SSF49344">
    <property type="entry name" value="CBD9-like"/>
    <property type="match status" value="1"/>
</dbReference>
<name>A0A932M1A8_UNCTE</name>
<dbReference type="Proteomes" id="UP000741360">
    <property type="component" value="Unassembled WGS sequence"/>
</dbReference>
<dbReference type="GO" id="GO:0004553">
    <property type="term" value="F:hydrolase activity, hydrolyzing O-glycosyl compounds"/>
    <property type="evidence" value="ECO:0007669"/>
    <property type="project" value="InterPro"/>
</dbReference>
<feature type="region of interest" description="Disordered" evidence="6">
    <location>
        <begin position="190"/>
        <end position="234"/>
    </location>
</feature>
<evidence type="ECO:0000259" key="7">
    <source>
        <dbReference type="SMART" id="SM00887"/>
    </source>
</evidence>
<keyword evidence="2" id="KW-0349">Heme</keyword>
<feature type="compositionally biased region" description="Basic and acidic residues" evidence="6">
    <location>
        <begin position="114"/>
        <end position="127"/>
    </location>
</feature>
<dbReference type="EMBL" id="JACPSX010000240">
    <property type="protein sequence ID" value="MBI3015848.1"/>
    <property type="molecule type" value="Genomic_DNA"/>
</dbReference>
<dbReference type="Gene3D" id="2.60.40.1190">
    <property type="match status" value="1"/>
</dbReference>
<dbReference type="Pfam" id="PF09459">
    <property type="entry name" value="EB_dh"/>
    <property type="match status" value="1"/>
</dbReference>
<keyword evidence="4" id="KW-0249">Electron transport</keyword>
<dbReference type="InterPro" id="IPR019020">
    <property type="entry name" value="Cyt-c552/DMSO_Rdtase_haem-bd"/>
</dbReference>
<dbReference type="GO" id="GO:0020037">
    <property type="term" value="F:heme binding"/>
    <property type="evidence" value="ECO:0007669"/>
    <property type="project" value="InterPro"/>
</dbReference>
<feature type="domain" description="Cytochrome c-552/DMSO reductase-like haem-binding" evidence="7">
    <location>
        <begin position="48"/>
        <end position="335"/>
    </location>
</feature>
<accession>A0A932M1A8</accession>
<dbReference type="GO" id="GO:0030246">
    <property type="term" value="F:carbohydrate binding"/>
    <property type="evidence" value="ECO:0007669"/>
    <property type="project" value="InterPro"/>
</dbReference>
<evidence type="ECO:0000313" key="9">
    <source>
        <dbReference type="Proteomes" id="UP000741360"/>
    </source>
</evidence>
<protein>
    <submittedName>
        <fullName evidence="8">Ethylbenzene dehydrogenase</fullName>
    </submittedName>
</protein>
<evidence type="ECO:0000313" key="8">
    <source>
        <dbReference type="EMBL" id="MBI3015848.1"/>
    </source>
</evidence>
<evidence type="ECO:0000256" key="3">
    <source>
        <dbReference type="ARBA" id="ARBA00022723"/>
    </source>
</evidence>
<evidence type="ECO:0000256" key="2">
    <source>
        <dbReference type="ARBA" id="ARBA00022617"/>
    </source>
</evidence>
<dbReference type="GO" id="GO:0016052">
    <property type="term" value="P:carbohydrate catabolic process"/>
    <property type="evidence" value="ECO:0007669"/>
    <property type="project" value="InterPro"/>
</dbReference>
<organism evidence="8 9">
    <name type="scientific">Tectimicrobiota bacterium</name>
    <dbReference type="NCBI Taxonomy" id="2528274"/>
    <lineage>
        <taxon>Bacteria</taxon>
        <taxon>Pseudomonadati</taxon>
        <taxon>Nitrospinota/Tectimicrobiota group</taxon>
        <taxon>Candidatus Tectimicrobiota</taxon>
    </lineage>
</organism>
<dbReference type="AlphaFoldDB" id="A0A932M1A8"/>
<comment type="caution">
    <text evidence="8">The sequence shown here is derived from an EMBL/GenBank/DDBJ whole genome shotgun (WGS) entry which is preliminary data.</text>
</comment>
<sequence>MKKRFVLFAVLLVFAALSMWKVGGYAQDSGVLTAKKVAKGPVLDGKVDALWNQAKAIKIPVSAGANFPPNGSTTVTLKAVYTDTDVYFLAQWGDKTRSYQRSPWKKQADGSWAKLKDPNDKGGDNNKVYEDKLSVIWNVSAPAFESAGCMAACHAGEAGKPYGNMYTANPGELGDMWHWKAVRTNPVGQIDDQYLDNTPYDKDKSPNAGRKTDPKTGGGYVDNQTDDKKMPKFAAKGNKPAPPYWILDKDKEPFDDSKYKAGNEVAGIMVAPFEGDRGDISARASWSKGVWTLEISRKLKTGSKYDVQFDDLSKQYAFGVAAFDNASVRHAFAGGPSKLAFGK</sequence>
<dbReference type="GO" id="GO:0046872">
    <property type="term" value="F:metal ion binding"/>
    <property type="evidence" value="ECO:0007669"/>
    <property type="project" value="UniProtKB-KW"/>
</dbReference>
<evidence type="ECO:0000256" key="6">
    <source>
        <dbReference type="SAM" id="MobiDB-lite"/>
    </source>
</evidence>
<evidence type="ECO:0000256" key="5">
    <source>
        <dbReference type="ARBA" id="ARBA00023004"/>
    </source>
</evidence>
<feature type="region of interest" description="Disordered" evidence="6">
    <location>
        <begin position="108"/>
        <end position="127"/>
    </location>
</feature>
<evidence type="ECO:0000256" key="1">
    <source>
        <dbReference type="ARBA" id="ARBA00022448"/>
    </source>
</evidence>
<evidence type="ECO:0000256" key="4">
    <source>
        <dbReference type="ARBA" id="ARBA00022982"/>
    </source>
</evidence>
<dbReference type="SMART" id="SM00887">
    <property type="entry name" value="EB_dh"/>
    <property type="match status" value="1"/>
</dbReference>
<keyword evidence="5" id="KW-0408">Iron</keyword>
<dbReference type="CDD" id="cd09625">
    <property type="entry name" value="DOMON_like_cytochrome"/>
    <property type="match status" value="1"/>
</dbReference>